<reference evidence="2" key="1">
    <citation type="submission" date="2023-10" db="EMBL/GenBank/DDBJ databases">
        <title>Chromosome-level genome of the transformable northern wattle, Acacia crassicarpa.</title>
        <authorList>
            <person name="Massaro I."/>
            <person name="Sinha N.R."/>
            <person name="Poethig S."/>
            <person name="Leichty A.R."/>
        </authorList>
    </citation>
    <scope>NUCLEOTIDE SEQUENCE</scope>
    <source>
        <strain evidence="2">Acra3RX</strain>
        <tissue evidence="2">Leaf</tissue>
    </source>
</reference>
<dbReference type="EMBL" id="JAWXYG010000003">
    <property type="protein sequence ID" value="KAK4276873.1"/>
    <property type="molecule type" value="Genomic_DNA"/>
</dbReference>
<protein>
    <submittedName>
        <fullName evidence="2">Uncharacterized protein</fullName>
    </submittedName>
</protein>
<feature type="region of interest" description="Disordered" evidence="1">
    <location>
        <begin position="20"/>
        <end position="58"/>
    </location>
</feature>
<gene>
    <name evidence="2" type="ORF">QN277_014975</name>
</gene>
<keyword evidence="3" id="KW-1185">Reference proteome</keyword>
<comment type="caution">
    <text evidence="2">The sequence shown here is derived from an EMBL/GenBank/DDBJ whole genome shotgun (WGS) entry which is preliminary data.</text>
</comment>
<evidence type="ECO:0000313" key="2">
    <source>
        <dbReference type="EMBL" id="KAK4276873.1"/>
    </source>
</evidence>
<dbReference type="AlphaFoldDB" id="A0AAE1JWF6"/>
<sequence>MSYPSRYYAWSKTRGRHLTMDTQLGAENDNERKMGSGSLPCNNPPQNSSKKFGTKKEAGFTNLQYL</sequence>
<evidence type="ECO:0000256" key="1">
    <source>
        <dbReference type="SAM" id="MobiDB-lite"/>
    </source>
</evidence>
<proteinExistence type="predicted"/>
<accession>A0AAE1JWF6</accession>
<evidence type="ECO:0000313" key="3">
    <source>
        <dbReference type="Proteomes" id="UP001293593"/>
    </source>
</evidence>
<feature type="compositionally biased region" description="Polar residues" evidence="1">
    <location>
        <begin position="39"/>
        <end position="51"/>
    </location>
</feature>
<dbReference type="Proteomes" id="UP001293593">
    <property type="component" value="Unassembled WGS sequence"/>
</dbReference>
<name>A0AAE1JWF6_9FABA</name>
<organism evidence="2 3">
    <name type="scientific">Acacia crassicarpa</name>
    <name type="common">northern wattle</name>
    <dbReference type="NCBI Taxonomy" id="499986"/>
    <lineage>
        <taxon>Eukaryota</taxon>
        <taxon>Viridiplantae</taxon>
        <taxon>Streptophyta</taxon>
        <taxon>Embryophyta</taxon>
        <taxon>Tracheophyta</taxon>
        <taxon>Spermatophyta</taxon>
        <taxon>Magnoliopsida</taxon>
        <taxon>eudicotyledons</taxon>
        <taxon>Gunneridae</taxon>
        <taxon>Pentapetalae</taxon>
        <taxon>rosids</taxon>
        <taxon>fabids</taxon>
        <taxon>Fabales</taxon>
        <taxon>Fabaceae</taxon>
        <taxon>Caesalpinioideae</taxon>
        <taxon>mimosoid clade</taxon>
        <taxon>Acacieae</taxon>
        <taxon>Acacia</taxon>
    </lineage>
</organism>